<comment type="caution">
    <text evidence="3">The sequence shown here is derived from an EMBL/GenBank/DDBJ whole genome shotgun (WGS) entry which is preliminary data.</text>
</comment>
<evidence type="ECO:0000313" key="4">
    <source>
        <dbReference type="Proteomes" id="UP000236959"/>
    </source>
</evidence>
<dbReference type="PANTHER" id="PTHR39176:SF1">
    <property type="entry name" value="PERIPLASMIC PROTEIN"/>
    <property type="match status" value="1"/>
</dbReference>
<dbReference type="EMBL" id="PPCN01000002">
    <property type="protein sequence ID" value="POF32868.1"/>
    <property type="molecule type" value="Genomic_DNA"/>
</dbReference>
<dbReference type="OrthoDB" id="7340239at2"/>
<dbReference type="InterPro" id="IPR009739">
    <property type="entry name" value="LprI-like_N"/>
</dbReference>
<accession>A0A2S3UYR4</accession>
<organism evidence="3 4">
    <name type="scientific">Roseibium marinum</name>
    <dbReference type="NCBI Taxonomy" id="281252"/>
    <lineage>
        <taxon>Bacteria</taxon>
        <taxon>Pseudomonadati</taxon>
        <taxon>Pseudomonadota</taxon>
        <taxon>Alphaproteobacteria</taxon>
        <taxon>Hyphomicrobiales</taxon>
        <taxon>Stappiaceae</taxon>
        <taxon>Roseibium</taxon>
    </lineage>
</organism>
<evidence type="ECO:0000313" key="3">
    <source>
        <dbReference type="EMBL" id="POF32868.1"/>
    </source>
</evidence>
<feature type="domain" description="Lysozyme inhibitor LprI-like N-terminal" evidence="2">
    <location>
        <begin position="31"/>
        <end position="123"/>
    </location>
</feature>
<dbReference type="Pfam" id="PF07007">
    <property type="entry name" value="LprI"/>
    <property type="match status" value="1"/>
</dbReference>
<dbReference type="Proteomes" id="UP000236959">
    <property type="component" value="Unassembled WGS sequence"/>
</dbReference>
<evidence type="ECO:0000256" key="1">
    <source>
        <dbReference type="SAM" id="SignalP"/>
    </source>
</evidence>
<feature type="chain" id="PRO_5015391332" evidence="1">
    <location>
        <begin position="22"/>
        <end position="132"/>
    </location>
</feature>
<dbReference type="Gene3D" id="1.20.1270.180">
    <property type="match status" value="1"/>
</dbReference>
<keyword evidence="1" id="KW-0732">Signal</keyword>
<proteinExistence type="predicted"/>
<feature type="signal peptide" evidence="1">
    <location>
        <begin position="1"/>
        <end position="21"/>
    </location>
</feature>
<protein>
    <submittedName>
        <fullName evidence="3">Uncharacterized protein YecT (DUF1311 family)</fullName>
    </submittedName>
</protein>
<dbReference type="PANTHER" id="PTHR39176">
    <property type="entry name" value="PERIPLASMIC PROTEIN-RELATED"/>
    <property type="match status" value="1"/>
</dbReference>
<name>A0A2S3UYR4_9HYPH</name>
<sequence>MMRSRSAALILAFAVLPPAIAAAQQAPVDPCKDAQTQLELNECSARAYRTADEALNEAYKAAMAVVKDWSPGSREKLRGAQRTWIGYRDKACLVYEYPDSGSITPLLINECLRKITTDRTEDLKTLAEGLGN</sequence>
<gene>
    <name evidence="3" type="ORF">CLV41_102273</name>
</gene>
<dbReference type="AlphaFoldDB" id="A0A2S3UYR4"/>
<keyword evidence="4" id="KW-1185">Reference proteome</keyword>
<reference evidence="3 4" key="1">
    <citation type="submission" date="2018-01" db="EMBL/GenBank/DDBJ databases">
        <title>Genomic Encyclopedia of Archaeal and Bacterial Type Strains, Phase II (KMG-II): from individual species to whole genera.</title>
        <authorList>
            <person name="Goeker M."/>
        </authorList>
    </citation>
    <scope>NUCLEOTIDE SEQUENCE [LARGE SCALE GENOMIC DNA]</scope>
    <source>
        <strain evidence="3 4">DSM 17023</strain>
    </source>
</reference>
<evidence type="ECO:0000259" key="2">
    <source>
        <dbReference type="Pfam" id="PF07007"/>
    </source>
</evidence>